<reference evidence="2" key="1">
    <citation type="journal article" date="2023" name="Nat. Plants">
        <title>Single-cell RNA sequencing provides a high-resolution roadmap for understanding the multicellular compartmentation of specialized metabolism.</title>
        <authorList>
            <person name="Sun S."/>
            <person name="Shen X."/>
            <person name="Li Y."/>
            <person name="Li Y."/>
            <person name="Wang S."/>
            <person name="Li R."/>
            <person name="Zhang H."/>
            <person name="Shen G."/>
            <person name="Guo B."/>
            <person name="Wei J."/>
            <person name="Xu J."/>
            <person name="St-Pierre B."/>
            <person name="Chen S."/>
            <person name="Sun C."/>
        </authorList>
    </citation>
    <scope>NUCLEOTIDE SEQUENCE [LARGE SCALE GENOMIC DNA]</scope>
</reference>
<proteinExistence type="predicted"/>
<evidence type="ECO:0000313" key="1">
    <source>
        <dbReference type="EMBL" id="KAI5672844.1"/>
    </source>
</evidence>
<dbReference type="EMBL" id="CM044703">
    <property type="protein sequence ID" value="KAI5672844.1"/>
    <property type="molecule type" value="Genomic_DNA"/>
</dbReference>
<keyword evidence="2" id="KW-1185">Reference proteome</keyword>
<dbReference type="Proteomes" id="UP001060085">
    <property type="component" value="Linkage Group LG03"/>
</dbReference>
<name>A0ACC0BJH6_CATRO</name>
<comment type="caution">
    <text evidence="1">The sequence shown here is derived from an EMBL/GenBank/DDBJ whole genome shotgun (WGS) entry which is preliminary data.</text>
</comment>
<protein>
    <submittedName>
        <fullName evidence="1">Uncharacterized protein</fullName>
    </submittedName>
</protein>
<sequence>MVMIYSKLLLCLHLFLIFTTTLVESYIGISWGRMARQRMIPSMVVDMLLQNGVPEVKLYTTSRNVLEAFAGTNIGVTITMPNDDLGTITGKYEIKYITVGSQPFSSTYFNKTYYEAVDVLKYFQTVLKEDEYFSSRNIKATMSHFTDILKEVKNPSEGDFRLEIKDYMIRSCQLLYEDNAPVWLDIFPIYNVKRLFNNDLEFAFFNNNSTSTFMDGNYRYNNIFEVMHDTFVHALRKGRIYNLTIIIGQVGWPTDGLDGANITNAQRFHKGFIQHIMNGKGTPLHPSPIDAYIHSLSDESKLNIIRGGFIRHWGIYKFDGKPKYDIDFSGRNRDIKPVTGKGITHMPKRWCVFNNIETVDVEKKLKVLYEKACNESDCTSMEPGGSCSNLEFPHNISYAFNMFFQSKSQKVDEEGCDFDGFGKIVPDDPSTEKCLFPVEILSAELYGGSGILFVGSGIRHIVGYEIIISLSLFLTFFVLNLY</sequence>
<gene>
    <name evidence="1" type="ORF">M9H77_13208</name>
</gene>
<evidence type="ECO:0000313" key="2">
    <source>
        <dbReference type="Proteomes" id="UP001060085"/>
    </source>
</evidence>
<accession>A0ACC0BJH6</accession>
<organism evidence="1 2">
    <name type="scientific">Catharanthus roseus</name>
    <name type="common">Madagascar periwinkle</name>
    <name type="synonym">Vinca rosea</name>
    <dbReference type="NCBI Taxonomy" id="4058"/>
    <lineage>
        <taxon>Eukaryota</taxon>
        <taxon>Viridiplantae</taxon>
        <taxon>Streptophyta</taxon>
        <taxon>Embryophyta</taxon>
        <taxon>Tracheophyta</taxon>
        <taxon>Spermatophyta</taxon>
        <taxon>Magnoliopsida</taxon>
        <taxon>eudicotyledons</taxon>
        <taxon>Gunneridae</taxon>
        <taxon>Pentapetalae</taxon>
        <taxon>asterids</taxon>
        <taxon>lamiids</taxon>
        <taxon>Gentianales</taxon>
        <taxon>Apocynaceae</taxon>
        <taxon>Rauvolfioideae</taxon>
        <taxon>Vinceae</taxon>
        <taxon>Catharanthinae</taxon>
        <taxon>Catharanthus</taxon>
    </lineage>
</organism>